<feature type="binding site" description="axial binding residue" evidence="13">
    <location>
        <position position="279"/>
    </location>
    <ligand>
        <name>heme</name>
        <dbReference type="ChEBI" id="CHEBI:30413"/>
    </ligand>
    <ligandPart>
        <name>Fe</name>
        <dbReference type="ChEBI" id="CHEBI:18248"/>
    </ligandPart>
</feature>
<evidence type="ECO:0000256" key="8">
    <source>
        <dbReference type="ARBA" id="ARBA00022848"/>
    </source>
</evidence>
<dbReference type="PANTHER" id="PTHR24292">
    <property type="entry name" value="CYTOCHROME P450"/>
    <property type="match status" value="1"/>
</dbReference>
<reference evidence="15" key="1">
    <citation type="submission" date="2019-08" db="EMBL/GenBank/DDBJ databases">
        <title>The genome of the North American firefly Photinus pyralis.</title>
        <authorList>
            <consortium name="Photinus pyralis genome working group"/>
            <person name="Fallon T.R."/>
            <person name="Sander Lower S.E."/>
            <person name="Weng J.-K."/>
        </authorList>
    </citation>
    <scope>NUCLEOTIDE SEQUENCE</scope>
    <source>
        <strain evidence="15">TRF0915ILg1</strain>
        <tissue evidence="15">Whole body</tissue>
    </source>
</reference>
<evidence type="ECO:0000256" key="10">
    <source>
        <dbReference type="ARBA" id="ARBA00023004"/>
    </source>
</evidence>
<dbReference type="AlphaFoldDB" id="A0A8K0DD65"/>
<keyword evidence="9 14" id="KW-0560">Oxidoreductase</keyword>
<dbReference type="InterPro" id="IPR017972">
    <property type="entry name" value="Cyt_P450_CS"/>
</dbReference>
<evidence type="ECO:0008006" key="17">
    <source>
        <dbReference type="Google" id="ProtNLM"/>
    </source>
</evidence>
<evidence type="ECO:0000256" key="4">
    <source>
        <dbReference type="ARBA" id="ARBA00010617"/>
    </source>
</evidence>
<gene>
    <name evidence="15" type="ORF">ILUMI_02104</name>
</gene>
<keyword evidence="8" id="KW-0492">Microsome</keyword>
<dbReference type="GO" id="GO:0004497">
    <property type="term" value="F:monooxygenase activity"/>
    <property type="evidence" value="ECO:0007669"/>
    <property type="project" value="UniProtKB-KW"/>
</dbReference>
<evidence type="ECO:0000256" key="12">
    <source>
        <dbReference type="ARBA" id="ARBA00023136"/>
    </source>
</evidence>
<organism evidence="15 16">
    <name type="scientific">Ignelater luminosus</name>
    <name type="common">Cucubano</name>
    <name type="synonym">Pyrophorus luminosus</name>
    <dbReference type="NCBI Taxonomy" id="2038154"/>
    <lineage>
        <taxon>Eukaryota</taxon>
        <taxon>Metazoa</taxon>
        <taxon>Ecdysozoa</taxon>
        <taxon>Arthropoda</taxon>
        <taxon>Hexapoda</taxon>
        <taxon>Insecta</taxon>
        <taxon>Pterygota</taxon>
        <taxon>Neoptera</taxon>
        <taxon>Endopterygota</taxon>
        <taxon>Coleoptera</taxon>
        <taxon>Polyphaga</taxon>
        <taxon>Elateriformia</taxon>
        <taxon>Elateroidea</taxon>
        <taxon>Elateridae</taxon>
        <taxon>Agrypninae</taxon>
        <taxon>Pyrophorini</taxon>
        <taxon>Ignelater</taxon>
    </lineage>
</organism>
<keyword evidence="12" id="KW-0472">Membrane</keyword>
<dbReference type="OrthoDB" id="2789670at2759"/>
<sequence>MDGLSERKEPMDVKEVAGKFTTNIIGICAFGIECNSFKNPNSEFRKYGRQFQSSFKETLKNLIAITIPQVLDVLGIPVNNPAITKFFLGIVRETVDYREKNNVVRNDFMHLLIQMRNNVKLKDEENAELAAQAFVFFIAGFETSSTTLTFCFYELVINPEIQERLRDGIEDVLEKHDGKFTYNAVMDMTYLDMCVNEALRKYPPLPVLTRYCTQSYKVPNSDLVIEKGVQICIPSLGIQHDSDYYPDPEKFDPERFSPENKSKRHSYASLPFGEGPRVCIGMRFGLMQTKVALAILIKNYKFSLNSKTQYPLKLDPQCVVSPPLGGIWLNVEKVNG</sequence>
<accession>A0A8K0DD65</accession>
<keyword evidence="7" id="KW-0256">Endoplasmic reticulum</keyword>
<dbReference type="PRINTS" id="PR00385">
    <property type="entry name" value="P450"/>
</dbReference>
<evidence type="ECO:0000313" key="16">
    <source>
        <dbReference type="Proteomes" id="UP000801492"/>
    </source>
</evidence>
<dbReference type="Proteomes" id="UP000801492">
    <property type="component" value="Unassembled WGS sequence"/>
</dbReference>
<comment type="similarity">
    <text evidence="4 14">Belongs to the cytochrome P450 family.</text>
</comment>
<dbReference type="InterPro" id="IPR050476">
    <property type="entry name" value="Insect_CytP450_Detox"/>
</dbReference>
<evidence type="ECO:0000256" key="14">
    <source>
        <dbReference type="RuleBase" id="RU000461"/>
    </source>
</evidence>
<dbReference type="GO" id="GO:0005789">
    <property type="term" value="C:endoplasmic reticulum membrane"/>
    <property type="evidence" value="ECO:0007669"/>
    <property type="project" value="UniProtKB-SubCell"/>
</dbReference>
<evidence type="ECO:0000256" key="11">
    <source>
        <dbReference type="ARBA" id="ARBA00023033"/>
    </source>
</evidence>
<protein>
    <recommendedName>
        <fullName evidence="17">Cytochrome P450</fullName>
    </recommendedName>
</protein>
<dbReference type="GO" id="GO:0020037">
    <property type="term" value="F:heme binding"/>
    <property type="evidence" value="ECO:0007669"/>
    <property type="project" value="InterPro"/>
</dbReference>
<evidence type="ECO:0000256" key="7">
    <source>
        <dbReference type="ARBA" id="ARBA00022824"/>
    </source>
</evidence>
<evidence type="ECO:0000256" key="1">
    <source>
        <dbReference type="ARBA" id="ARBA00001971"/>
    </source>
</evidence>
<evidence type="ECO:0000256" key="5">
    <source>
        <dbReference type="ARBA" id="ARBA00022617"/>
    </source>
</evidence>
<dbReference type="PRINTS" id="PR00463">
    <property type="entry name" value="EP450I"/>
</dbReference>
<evidence type="ECO:0000256" key="2">
    <source>
        <dbReference type="ARBA" id="ARBA00004174"/>
    </source>
</evidence>
<evidence type="ECO:0000256" key="13">
    <source>
        <dbReference type="PIRSR" id="PIRSR602401-1"/>
    </source>
</evidence>
<proteinExistence type="inferred from homology"/>
<dbReference type="PROSITE" id="PS00086">
    <property type="entry name" value="CYTOCHROME_P450"/>
    <property type="match status" value="1"/>
</dbReference>
<dbReference type="FunFam" id="1.10.630.10:FF:000182">
    <property type="entry name" value="Cytochrome P450 3A4"/>
    <property type="match status" value="1"/>
</dbReference>
<dbReference type="CDD" id="cd11056">
    <property type="entry name" value="CYP6-like"/>
    <property type="match status" value="1"/>
</dbReference>
<keyword evidence="11 14" id="KW-0503">Monooxygenase</keyword>
<dbReference type="InterPro" id="IPR001128">
    <property type="entry name" value="Cyt_P450"/>
</dbReference>
<comment type="subcellular location">
    <subcellularLocation>
        <location evidence="3">Endoplasmic reticulum membrane</location>
        <topology evidence="3">Peripheral membrane protein</topology>
    </subcellularLocation>
    <subcellularLocation>
        <location evidence="2">Microsome membrane</location>
        <topology evidence="2">Peripheral membrane protein</topology>
    </subcellularLocation>
</comment>
<name>A0A8K0DD65_IGNLU</name>
<dbReference type="SUPFAM" id="SSF48264">
    <property type="entry name" value="Cytochrome P450"/>
    <property type="match status" value="1"/>
</dbReference>
<comment type="caution">
    <text evidence="15">The sequence shown here is derived from an EMBL/GenBank/DDBJ whole genome shotgun (WGS) entry which is preliminary data.</text>
</comment>
<dbReference type="InterPro" id="IPR002401">
    <property type="entry name" value="Cyt_P450_E_grp-I"/>
</dbReference>
<dbReference type="InterPro" id="IPR036396">
    <property type="entry name" value="Cyt_P450_sf"/>
</dbReference>
<dbReference type="GO" id="GO:0005506">
    <property type="term" value="F:iron ion binding"/>
    <property type="evidence" value="ECO:0007669"/>
    <property type="project" value="InterPro"/>
</dbReference>
<keyword evidence="10 13" id="KW-0408">Iron</keyword>
<dbReference type="Pfam" id="PF00067">
    <property type="entry name" value="p450"/>
    <property type="match status" value="1"/>
</dbReference>
<keyword evidence="6 13" id="KW-0479">Metal-binding</keyword>
<evidence type="ECO:0000256" key="9">
    <source>
        <dbReference type="ARBA" id="ARBA00023002"/>
    </source>
</evidence>
<dbReference type="Gene3D" id="1.10.630.10">
    <property type="entry name" value="Cytochrome P450"/>
    <property type="match status" value="1"/>
</dbReference>
<dbReference type="PANTHER" id="PTHR24292:SF100">
    <property type="entry name" value="CYTOCHROME P450 6A16, ISOFORM B-RELATED"/>
    <property type="match status" value="1"/>
</dbReference>
<keyword evidence="16" id="KW-1185">Reference proteome</keyword>
<evidence type="ECO:0000313" key="15">
    <source>
        <dbReference type="EMBL" id="KAF2904070.1"/>
    </source>
</evidence>
<keyword evidence="5 13" id="KW-0349">Heme</keyword>
<dbReference type="EMBL" id="VTPC01000867">
    <property type="protein sequence ID" value="KAF2904070.1"/>
    <property type="molecule type" value="Genomic_DNA"/>
</dbReference>
<evidence type="ECO:0000256" key="6">
    <source>
        <dbReference type="ARBA" id="ARBA00022723"/>
    </source>
</evidence>
<dbReference type="GO" id="GO:0016705">
    <property type="term" value="F:oxidoreductase activity, acting on paired donors, with incorporation or reduction of molecular oxygen"/>
    <property type="evidence" value="ECO:0007669"/>
    <property type="project" value="InterPro"/>
</dbReference>
<evidence type="ECO:0000256" key="3">
    <source>
        <dbReference type="ARBA" id="ARBA00004406"/>
    </source>
</evidence>
<comment type="cofactor">
    <cofactor evidence="1 13">
        <name>heme</name>
        <dbReference type="ChEBI" id="CHEBI:30413"/>
    </cofactor>
</comment>